<evidence type="ECO:0000256" key="1">
    <source>
        <dbReference type="SAM" id="Phobius"/>
    </source>
</evidence>
<feature type="transmembrane region" description="Helical" evidence="1">
    <location>
        <begin position="251"/>
        <end position="278"/>
    </location>
</feature>
<feature type="transmembrane region" description="Helical" evidence="1">
    <location>
        <begin position="211"/>
        <end position="231"/>
    </location>
</feature>
<dbReference type="InterPro" id="IPR038728">
    <property type="entry name" value="YkvI-like"/>
</dbReference>
<reference evidence="2" key="2">
    <citation type="journal article" date="2021" name="PeerJ">
        <title>Extensive microbial diversity within the chicken gut microbiome revealed by metagenomics and culture.</title>
        <authorList>
            <person name="Gilroy R."/>
            <person name="Ravi A."/>
            <person name="Getino M."/>
            <person name="Pursley I."/>
            <person name="Horton D.L."/>
            <person name="Alikhan N.F."/>
            <person name="Baker D."/>
            <person name="Gharbi K."/>
            <person name="Hall N."/>
            <person name="Watson M."/>
            <person name="Adriaenssens E.M."/>
            <person name="Foster-Nyarko E."/>
            <person name="Jarju S."/>
            <person name="Secka A."/>
            <person name="Antonio M."/>
            <person name="Oren A."/>
            <person name="Chaudhuri R.R."/>
            <person name="La Ragione R."/>
            <person name="Hildebrand F."/>
            <person name="Pallen M.J."/>
        </authorList>
    </citation>
    <scope>NUCLEOTIDE SEQUENCE</scope>
    <source>
        <strain evidence="2">CHK183-6373</strain>
    </source>
</reference>
<feature type="transmembrane region" description="Helical" evidence="1">
    <location>
        <begin position="138"/>
        <end position="158"/>
    </location>
</feature>
<keyword evidence="1" id="KW-0812">Transmembrane</keyword>
<keyword evidence="1" id="KW-1133">Transmembrane helix</keyword>
<sequence>MRIPAALRSALAIVAAIVGAGFASGREVMTFFSEMGAASWLGVGVACALVGGITAMLAQLGARTEAKSFPGLFGALMGQACEDAMHMSHGLLMAILASVMLAAGGELGALTLPVGGARYIGMGFTLACGLWAARGGMLARLGGAVFPLILAFFAALAADGRPVDASVYAQRAYEIQASAPLALLLGAVYAALNLSLAGGVVLLNRAEPKKVGLYTALLLAALLIPANAALLRHREELQFVAMPSVILAARWGTAGFYLCALCMELAVVSTMAASIASLRAQLAGVRSGGWALAGILALSALFALSGFDFLVRSLYPLLGWLCAMALLALTAFVDWPKRVKFLREARHKAAGG</sequence>
<protein>
    <recommendedName>
        <fullName evidence="4">Membrane protein YkvI</fullName>
    </recommendedName>
</protein>
<evidence type="ECO:0000313" key="2">
    <source>
        <dbReference type="EMBL" id="HIV26703.1"/>
    </source>
</evidence>
<accession>A0A9D1P4Y3</accession>
<gene>
    <name evidence="2" type="ORF">IAA64_01935</name>
</gene>
<dbReference type="PANTHER" id="PTHR37814">
    <property type="entry name" value="CONSERVED MEMBRANE PROTEIN"/>
    <property type="match status" value="1"/>
</dbReference>
<feature type="transmembrane region" description="Helical" evidence="1">
    <location>
        <begin position="178"/>
        <end position="204"/>
    </location>
</feature>
<dbReference type="Proteomes" id="UP000886884">
    <property type="component" value="Unassembled WGS sequence"/>
</dbReference>
<feature type="transmembrane region" description="Helical" evidence="1">
    <location>
        <begin position="35"/>
        <end position="58"/>
    </location>
</feature>
<evidence type="ECO:0008006" key="4">
    <source>
        <dbReference type="Google" id="ProtNLM"/>
    </source>
</evidence>
<dbReference type="PANTHER" id="PTHR37814:SF1">
    <property type="entry name" value="MEMBRANE PROTEIN"/>
    <property type="match status" value="1"/>
</dbReference>
<feature type="transmembrane region" description="Helical" evidence="1">
    <location>
        <begin position="91"/>
        <end position="110"/>
    </location>
</feature>
<dbReference type="EMBL" id="DVOT01000036">
    <property type="protein sequence ID" value="HIV26703.1"/>
    <property type="molecule type" value="Genomic_DNA"/>
</dbReference>
<reference evidence="2" key="1">
    <citation type="submission" date="2020-10" db="EMBL/GenBank/DDBJ databases">
        <authorList>
            <person name="Gilroy R."/>
        </authorList>
    </citation>
    <scope>NUCLEOTIDE SEQUENCE</scope>
    <source>
        <strain evidence="2">CHK183-6373</strain>
    </source>
</reference>
<feature type="transmembrane region" description="Helical" evidence="1">
    <location>
        <begin position="317"/>
        <end position="336"/>
    </location>
</feature>
<comment type="caution">
    <text evidence="2">The sequence shown here is derived from an EMBL/GenBank/DDBJ whole genome shotgun (WGS) entry which is preliminary data.</text>
</comment>
<proteinExistence type="predicted"/>
<name>A0A9D1P4Y3_9FIRM</name>
<dbReference type="AlphaFoldDB" id="A0A9D1P4Y3"/>
<keyword evidence="1" id="KW-0472">Membrane</keyword>
<evidence type="ECO:0000313" key="3">
    <source>
        <dbReference type="Proteomes" id="UP000886884"/>
    </source>
</evidence>
<feature type="transmembrane region" description="Helical" evidence="1">
    <location>
        <begin position="290"/>
        <end position="311"/>
    </location>
</feature>
<organism evidence="2 3">
    <name type="scientific">Candidatus Ornithocaccomicrobium faecavium</name>
    <dbReference type="NCBI Taxonomy" id="2840890"/>
    <lineage>
        <taxon>Bacteria</taxon>
        <taxon>Bacillati</taxon>
        <taxon>Bacillota</taxon>
        <taxon>Clostridia</taxon>
        <taxon>Candidatus Ornithocaccomicrobium</taxon>
    </lineage>
</organism>